<dbReference type="AlphaFoldDB" id="A0AAD5K6K8"/>
<reference evidence="2" key="1">
    <citation type="journal article" date="2022" name="IScience">
        <title>Evolution of zygomycete secretomes and the origins of terrestrial fungal ecologies.</title>
        <authorList>
            <person name="Chang Y."/>
            <person name="Wang Y."/>
            <person name="Mondo S."/>
            <person name="Ahrendt S."/>
            <person name="Andreopoulos W."/>
            <person name="Barry K."/>
            <person name="Beard J."/>
            <person name="Benny G.L."/>
            <person name="Blankenship S."/>
            <person name="Bonito G."/>
            <person name="Cuomo C."/>
            <person name="Desiro A."/>
            <person name="Gervers K.A."/>
            <person name="Hundley H."/>
            <person name="Kuo A."/>
            <person name="LaButti K."/>
            <person name="Lang B.F."/>
            <person name="Lipzen A."/>
            <person name="O'Donnell K."/>
            <person name="Pangilinan J."/>
            <person name="Reynolds N."/>
            <person name="Sandor L."/>
            <person name="Smith M.E."/>
            <person name="Tsang A."/>
            <person name="Grigoriev I.V."/>
            <person name="Stajich J.E."/>
            <person name="Spatafora J.W."/>
        </authorList>
    </citation>
    <scope>NUCLEOTIDE SEQUENCE</scope>
    <source>
        <strain evidence="2">RSA 2281</strain>
    </source>
</reference>
<evidence type="ECO:0000256" key="1">
    <source>
        <dbReference type="SAM" id="MobiDB-lite"/>
    </source>
</evidence>
<evidence type="ECO:0000313" key="2">
    <source>
        <dbReference type="EMBL" id="KAI9253362.1"/>
    </source>
</evidence>
<feature type="region of interest" description="Disordered" evidence="1">
    <location>
        <begin position="81"/>
        <end position="113"/>
    </location>
</feature>
<keyword evidence="3" id="KW-1185">Reference proteome</keyword>
<dbReference type="EMBL" id="JAIXMP010000026">
    <property type="protein sequence ID" value="KAI9253362.1"/>
    <property type="molecule type" value="Genomic_DNA"/>
</dbReference>
<proteinExistence type="predicted"/>
<comment type="caution">
    <text evidence="2">The sequence shown here is derived from an EMBL/GenBank/DDBJ whole genome shotgun (WGS) entry which is preliminary data.</text>
</comment>
<protein>
    <submittedName>
        <fullName evidence="2">Uncharacterized protein</fullName>
    </submittedName>
</protein>
<accession>A0AAD5K6K8</accession>
<sequence>MPDVLTSSSSAFRRRCRTGSTQLLRKTSGYDSLLHNNTNEPNDIRKTSTASKKFLRWTACFAFVTKFKRSKSEKLDFISEIDPERRRQSRSSHSDSCPDMVAQHDKKTTDIKAPYRHPIRRPFSHYLERATSMDPDRDSIGIYHLSLSL</sequence>
<organism evidence="2 3">
    <name type="scientific">Phascolomyces articulosus</name>
    <dbReference type="NCBI Taxonomy" id="60185"/>
    <lineage>
        <taxon>Eukaryota</taxon>
        <taxon>Fungi</taxon>
        <taxon>Fungi incertae sedis</taxon>
        <taxon>Mucoromycota</taxon>
        <taxon>Mucoromycotina</taxon>
        <taxon>Mucoromycetes</taxon>
        <taxon>Mucorales</taxon>
        <taxon>Lichtheimiaceae</taxon>
        <taxon>Phascolomyces</taxon>
    </lineage>
</organism>
<reference evidence="2" key="2">
    <citation type="submission" date="2023-02" db="EMBL/GenBank/DDBJ databases">
        <authorList>
            <consortium name="DOE Joint Genome Institute"/>
            <person name="Mondo S.J."/>
            <person name="Chang Y."/>
            <person name="Wang Y."/>
            <person name="Ahrendt S."/>
            <person name="Andreopoulos W."/>
            <person name="Barry K."/>
            <person name="Beard J."/>
            <person name="Benny G.L."/>
            <person name="Blankenship S."/>
            <person name="Bonito G."/>
            <person name="Cuomo C."/>
            <person name="Desiro A."/>
            <person name="Gervers K.A."/>
            <person name="Hundley H."/>
            <person name="Kuo A."/>
            <person name="LaButti K."/>
            <person name="Lang B.F."/>
            <person name="Lipzen A."/>
            <person name="O'Donnell K."/>
            <person name="Pangilinan J."/>
            <person name="Reynolds N."/>
            <person name="Sandor L."/>
            <person name="Smith M.W."/>
            <person name="Tsang A."/>
            <person name="Grigoriev I.V."/>
            <person name="Stajich J.E."/>
            <person name="Spatafora J.W."/>
        </authorList>
    </citation>
    <scope>NUCLEOTIDE SEQUENCE</scope>
    <source>
        <strain evidence="2">RSA 2281</strain>
    </source>
</reference>
<dbReference type="Proteomes" id="UP001209540">
    <property type="component" value="Unassembled WGS sequence"/>
</dbReference>
<name>A0AAD5K6K8_9FUNG</name>
<evidence type="ECO:0000313" key="3">
    <source>
        <dbReference type="Proteomes" id="UP001209540"/>
    </source>
</evidence>
<gene>
    <name evidence="2" type="ORF">BDA99DRAFT_519591</name>
</gene>